<organism evidence="2 3">
    <name type="scientific">Onchocerca volvulus</name>
    <dbReference type="NCBI Taxonomy" id="6282"/>
    <lineage>
        <taxon>Eukaryota</taxon>
        <taxon>Metazoa</taxon>
        <taxon>Ecdysozoa</taxon>
        <taxon>Nematoda</taxon>
        <taxon>Chromadorea</taxon>
        <taxon>Rhabditida</taxon>
        <taxon>Spirurina</taxon>
        <taxon>Spiruromorpha</taxon>
        <taxon>Filarioidea</taxon>
        <taxon>Onchocercidae</taxon>
        <taxon>Onchocerca</taxon>
    </lineage>
</organism>
<protein>
    <submittedName>
        <fullName evidence="2">Uncharacterized protein</fullName>
    </submittedName>
</protein>
<evidence type="ECO:0000313" key="3">
    <source>
        <dbReference type="Proteomes" id="UP000024404"/>
    </source>
</evidence>
<proteinExistence type="predicted"/>
<feature type="region of interest" description="Disordered" evidence="1">
    <location>
        <begin position="32"/>
        <end position="54"/>
    </location>
</feature>
<name>A0A2K6VDA9_ONCVO</name>
<sequence length="110" mass="12178">MNMTSNQLIAAVATWHDIHSSLMKLGFSNSGISSDKITSSSSSTSSSYSSNSSISYINDDSLNGNYSSDESLDDKNLFNYESRLSISNLDLRSSQLKEMFPGLSEHWRCF</sequence>
<reference evidence="3" key="1">
    <citation type="submission" date="2013-10" db="EMBL/GenBank/DDBJ databases">
        <title>Genome sequencing of Onchocerca volvulus.</title>
        <authorList>
            <person name="Cotton J."/>
            <person name="Tsai J."/>
            <person name="Stanley E."/>
            <person name="Tracey A."/>
            <person name="Holroyd N."/>
            <person name="Lustigman S."/>
            <person name="Berriman M."/>
        </authorList>
    </citation>
    <scope>NUCLEOTIDE SEQUENCE</scope>
</reference>
<dbReference type="Proteomes" id="UP000024404">
    <property type="component" value="Unassembled WGS sequence"/>
</dbReference>
<keyword evidence="3" id="KW-1185">Reference proteome</keyword>
<dbReference type="EnsemblMetazoa" id="OVOC10049.2">
    <property type="protein sequence ID" value="OVOC10049.2"/>
    <property type="gene ID" value="WBGene00246858"/>
</dbReference>
<dbReference type="STRING" id="6282.A0A2K6VDA9"/>
<evidence type="ECO:0000256" key="1">
    <source>
        <dbReference type="SAM" id="MobiDB-lite"/>
    </source>
</evidence>
<reference evidence="2" key="2">
    <citation type="submission" date="2018-02" db="UniProtKB">
        <authorList>
            <consortium name="EnsemblMetazoa"/>
        </authorList>
    </citation>
    <scope>IDENTIFICATION</scope>
</reference>
<dbReference type="EnsemblMetazoa" id="OVOC10049.1">
    <property type="protein sequence ID" value="OVOC10049.1"/>
    <property type="gene ID" value="WBGene00246858"/>
</dbReference>
<evidence type="ECO:0000313" key="2">
    <source>
        <dbReference type="EnsemblMetazoa" id="OVOC10049.1"/>
    </source>
</evidence>
<dbReference type="AlphaFoldDB" id="A0A2K6VDA9"/>
<accession>A0A2K6VDA9</accession>
<dbReference type="EMBL" id="CMVM020000312">
    <property type="status" value="NOT_ANNOTATED_CDS"/>
    <property type="molecule type" value="Genomic_DNA"/>
</dbReference>